<feature type="signal peptide" evidence="1">
    <location>
        <begin position="1"/>
        <end position="15"/>
    </location>
</feature>
<reference evidence="2" key="2">
    <citation type="submission" date="2024-01" db="EMBL/GenBank/DDBJ databases">
        <authorList>
            <person name="He J."/>
            <person name="Wang M."/>
            <person name="Zheng J."/>
            <person name="Liu Z."/>
        </authorList>
    </citation>
    <scope>NUCLEOTIDE SEQUENCE</scope>
    <source>
        <strain evidence="2">ZL_2023a</strain>
        <tissue evidence="2">Muscle</tissue>
    </source>
</reference>
<organism evidence="2 3">
    <name type="scientific">Cherax quadricarinatus</name>
    <name type="common">Australian red claw crayfish</name>
    <dbReference type="NCBI Taxonomy" id="27406"/>
    <lineage>
        <taxon>Eukaryota</taxon>
        <taxon>Metazoa</taxon>
        <taxon>Ecdysozoa</taxon>
        <taxon>Arthropoda</taxon>
        <taxon>Crustacea</taxon>
        <taxon>Multicrustacea</taxon>
        <taxon>Malacostraca</taxon>
        <taxon>Eumalacostraca</taxon>
        <taxon>Eucarida</taxon>
        <taxon>Decapoda</taxon>
        <taxon>Pleocyemata</taxon>
        <taxon>Astacidea</taxon>
        <taxon>Parastacoidea</taxon>
        <taxon>Parastacidae</taxon>
        <taxon>Cherax</taxon>
    </lineage>
</organism>
<gene>
    <name evidence="2" type="ORF">OTU49_010851</name>
</gene>
<proteinExistence type="predicted"/>
<evidence type="ECO:0000313" key="3">
    <source>
        <dbReference type="Proteomes" id="UP001445076"/>
    </source>
</evidence>
<keyword evidence="3" id="KW-1185">Reference proteome</keyword>
<dbReference type="AlphaFoldDB" id="A0AAW0W7N1"/>
<dbReference type="Pfam" id="PF03762">
    <property type="entry name" value="VOMI"/>
    <property type="match status" value="1"/>
</dbReference>
<dbReference type="InterPro" id="IPR036706">
    <property type="entry name" value="VOMI_sf"/>
</dbReference>
<dbReference type="EMBL" id="JARKIK010000083">
    <property type="protein sequence ID" value="KAK8725432.1"/>
    <property type="molecule type" value="Genomic_DNA"/>
</dbReference>
<evidence type="ECO:0000313" key="2">
    <source>
        <dbReference type="EMBL" id="KAK8725432.1"/>
    </source>
</evidence>
<sequence>LLHLLALCLIQGVASLDIDYRENVTSTLTLSNGIDWGDWGPVEFCEEGSYSHGFEVRFEPSGATDETAMSGVKLYCSDKDHFDTGYVTSVVGTTGEWQGMRVCHEGFLTGMRAEVLEPQGILHDDVAVENIEVQCNYDGEILTGVHDLPKFTPGTWGEFEHCDPGSAVCGLQTRYEGILVGDDSGTTDLIFFCCVF</sequence>
<evidence type="ECO:0008006" key="4">
    <source>
        <dbReference type="Google" id="ProtNLM"/>
    </source>
</evidence>
<accession>A0AAW0W7N1</accession>
<feature type="non-terminal residue" evidence="2">
    <location>
        <position position="1"/>
    </location>
</feature>
<feature type="chain" id="PRO_5044717288" description="Vitelline membrane outer layer 1-like protein" evidence="1">
    <location>
        <begin position="16"/>
        <end position="196"/>
    </location>
</feature>
<evidence type="ECO:0000256" key="1">
    <source>
        <dbReference type="SAM" id="SignalP"/>
    </source>
</evidence>
<dbReference type="PANTHER" id="PTHR18841:SF0">
    <property type="entry name" value="VITELLINE MEMBRANE OUTER LAYER 1 HOMOLOG A-RELATED"/>
    <property type="match status" value="1"/>
</dbReference>
<dbReference type="SUPFAM" id="SSF51092">
    <property type="entry name" value="Vitelline membrane outer protein-I (VMO-I)"/>
    <property type="match status" value="1"/>
</dbReference>
<keyword evidence="1" id="KW-0732">Signal</keyword>
<name>A0AAW0W7N1_CHEQU</name>
<reference evidence="2 3" key="1">
    <citation type="journal article" date="2024" name="BMC Genomics">
        <title>Genome assembly of redclaw crayfish (Cherax quadricarinatus) provides insights into its immune adaptation and hypoxia tolerance.</title>
        <authorList>
            <person name="Liu Z."/>
            <person name="Zheng J."/>
            <person name="Li H."/>
            <person name="Fang K."/>
            <person name="Wang S."/>
            <person name="He J."/>
            <person name="Zhou D."/>
            <person name="Weng S."/>
            <person name="Chi M."/>
            <person name="Gu Z."/>
            <person name="He J."/>
            <person name="Li F."/>
            <person name="Wang M."/>
        </authorList>
    </citation>
    <scope>NUCLEOTIDE SEQUENCE [LARGE SCALE GENOMIC DNA]</scope>
    <source>
        <strain evidence="2">ZL_2023a</strain>
    </source>
</reference>
<dbReference type="PANTHER" id="PTHR18841">
    <property type="entry name" value="VITELLINE MEMBRANE OUTER LAYER PROTEIN I-RELATED"/>
    <property type="match status" value="1"/>
</dbReference>
<comment type="caution">
    <text evidence="2">The sequence shown here is derived from an EMBL/GenBank/DDBJ whole genome shotgun (WGS) entry which is preliminary data.</text>
</comment>
<dbReference type="Proteomes" id="UP001445076">
    <property type="component" value="Unassembled WGS sequence"/>
</dbReference>
<dbReference type="GO" id="GO:0005615">
    <property type="term" value="C:extracellular space"/>
    <property type="evidence" value="ECO:0007669"/>
    <property type="project" value="TreeGrafter"/>
</dbReference>
<dbReference type="EMBL" id="JARKIK010000083">
    <property type="protein sequence ID" value="KAK8725431.1"/>
    <property type="molecule type" value="Genomic_DNA"/>
</dbReference>
<protein>
    <recommendedName>
        <fullName evidence="4">Vitelline membrane outer layer 1-like protein</fullName>
    </recommendedName>
</protein>
<dbReference type="Gene3D" id="2.100.10.20">
    <property type="entry name" value="Vitelline membrane outer layer protein I (VOMI)"/>
    <property type="match status" value="1"/>
</dbReference>
<dbReference type="InterPro" id="IPR005515">
    <property type="entry name" value="VOMI"/>
</dbReference>